<dbReference type="InterPro" id="IPR011761">
    <property type="entry name" value="ATP-grasp"/>
</dbReference>
<evidence type="ECO:0000256" key="13">
    <source>
        <dbReference type="ARBA" id="ARBA00042864"/>
    </source>
</evidence>
<organism evidence="18 19">
    <name type="scientific">Azorhizobium caulinodans (strain ATCC 43989 / DSM 5975 / JCM 20966 / LMG 6465 / NBRC 14845 / NCIMB 13405 / ORS 571)</name>
    <dbReference type="NCBI Taxonomy" id="438753"/>
    <lineage>
        <taxon>Bacteria</taxon>
        <taxon>Pseudomonadati</taxon>
        <taxon>Pseudomonadota</taxon>
        <taxon>Alphaproteobacteria</taxon>
        <taxon>Hyphomicrobiales</taxon>
        <taxon>Xanthobacteraceae</taxon>
        <taxon>Azorhizobium</taxon>
    </lineage>
</organism>
<protein>
    <recommendedName>
        <fullName evidence="4 14">Phosphoribosylamine--glycine ligase</fullName>
        <ecNumber evidence="4 14">6.3.4.13</ecNumber>
    </recommendedName>
    <alternativeName>
        <fullName evidence="14">GARS</fullName>
    </alternativeName>
    <alternativeName>
        <fullName evidence="12 14">Glycinamide ribonucleotide synthetase</fullName>
    </alternativeName>
    <alternativeName>
        <fullName evidence="13 14">Phosphoribosylglycinamide synthetase</fullName>
    </alternativeName>
</protein>
<keyword evidence="7 15" id="KW-0547">Nucleotide-binding</keyword>
<dbReference type="eggNOG" id="COG0151">
    <property type="taxonomic scope" value="Bacteria"/>
</dbReference>
<comment type="pathway">
    <text evidence="3 14">Purine metabolism; IMP biosynthesis via de novo pathway; N(1)-(5-phospho-D-ribosyl)glycinamide from 5-phospho-alpha-D-ribose 1-diphosphate: step 2/2.</text>
</comment>
<evidence type="ECO:0000256" key="11">
    <source>
        <dbReference type="ARBA" id="ARBA00038345"/>
    </source>
</evidence>
<dbReference type="EMBL" id="AP009384">
    <property type="protein sequence ID" value="BAF88384.1"/>
    <property type="molecule type" value="Genomic_DNA"/>
</dbReference>
<evidence type="ECO:0000256" key="8">
    <source>
        <dbReference type="ARBA" id="ARBA00022755"/>
    </source>
</evidence>
<dbReference type="FunFam" id="3.40.50.20:FF:000006">
    <property type="entry name" value="Phosphoribosylamine--glycine ligase, chloroplastic"/>
    <property type="match status" value="1"/>
</dbReference>
<dbReference type="InterPro" id="IPR016185">
    <property type="entry name" value="PreATP-grasp_dom_sf"/>
</dbReference>
<evidence type="ECO:0000256" key="4">
    <source>
        <dbReference type="ARBA" id="ARBA00013255"/>
    </source>
</evidence>
<dbReference type="PROSITE" id="PS50975">
    <property type="entry name" value="ATP_GRASP"/>
    <property type="match status" value="1"/>
</dbReference>
<dbReference type="Pfam" id="PF01071">
    <property type="entry name" value="GARS_A"/>
    <property type="match status" value="1"/>
</dbReference>
<keyword evidence="6" id="KW-0479">Metal-binding</keyword>
<reference evidence="19" key="2">
    <citation type="submission" date="2007-04" db="EMBL/GenBank/DDBJ databases">
        <title>Complete genome sequence of the nitrogen-fixing bacterium Azorhizobium caulinodans ORS571.</title>
        <authorList>
            <person name="Lee K.B."/>
            <person name="Backer P.D."/>
            <person name="Aono T."/>
            <person name="Liu C.T."/>
            <person name="Suzuki S."/>
            <person name="Suzuki T."/>
            <person name="Kaneko T."/>
            <person name="Yamada M."/>
            <person name="Tabata S."/>
            <person name="Kupfer D.M."/>
            <person name="Najar F.Z."/>
            <person name="Wiley G.B."/>
            <person name="Roe B."/>
            <person name="Binnewies T."/>
            <person name="Ussery D."/>
            <person name="Vereecke D."/>
            <person name="Gevers D."/>
            <person name="Holsters M."/>
            <person name="Oyaizu H."/>
        </authorList>
    </citation>
    <scope>NUCLEOTIDE SEQUENCE [LARGE SCALE GENOMIC DNA]</scope>
    <source>
        <strain evidence="19">ATCC 43989 / DSM 5975 / JCM 20966 / LMG 6465 / NBRC 14845 / NCIMB 13405 / ORS 571</strain>
    </source>
</reference>
<dbReference type="PANTHER" id="PTHR43472:SF1">
    <property type="entry name" value="PHOSPHORIBOSYLAMINE--GLYCINE LIGASE, CHLOROPLASTIC"/>
    <property type="match status" value="1"/>
</dbReference>
<evidence type="ECO:0000313" key="18">
    <source>
        <dbReference type="EMBL" id="BAF88384.1"/>
    </source>
</evidence>
<evidence type="ECO:0000256" key="7">
    <source>
        <dbReference type="ARBA" id="ARBA00022741"/>
    </source>
</evidence>
<keyword evidence="19" id="KW-1185">Reference proteome</keyword>
<dbReference type="SUPFAM" id="SSF52440">
    <property type="entry name" value="PreATP-grasp domain"/>
    <property type="match status" value="1"/>
</dbReference>
<evidence type="ECO:0000259" key="17">
    <source>
        <dbReference type="PROSITE" id="PS50975"/>
    </source>
</evidence>
<dbReference type="Pfam" id="PF02844">
    <property type="entry name" value="GARS_N"/>
    <property type="match status" value="1"/>
</dbReference>
<dbReference type="InterPro" id="IPR020559">
    <property type="entry name" value="PRibGlycinamide_synth_CS"/>
</dbReference>
<comment type="catalytic activity">
    <reaction evidence="14">
        <text>5-phospho-beta-D-ribosylamine + glycine + ATP = N(1)-(5-phospho-beta-D-ribosyl)glycinamide + ADP + phosphate + H(+)</text>
        <dbReference type="Rhea" id="RHEA:17453"/>
        <dbReference type="ChEBI" id="CHEBI:15378"/>
        <dbReference type="ChEBI" id="CHEBI:30616"/>
        <dbReference type="ChEBI" id="CHEBI:43474"/>
        <dbReference type="ChEBI" id="CHEBI:57305"/>
        <dbReference type="ChEBI" id="CHEBI:58681"/>
        <dbReference type="ChEBI" id="CHEBI:143788"/>
        <dbReference type="ChEBI" id="CHEBI:456216"/>
        <dbReference type="EC" id="6.3.4.13"/>
    </reaction>
</comment>
<evidence type="ECO:0000256" key="5">
    <source>
        <dbReference type="ARBA" id="ARBA00022598"/>
    </source>
</evidence>
<dbReference type="PROSITE" id="PS00184">
    <property type="entry name" value="GARS"/>
    <property type="match status" value="1"/>
</dbReference>
<dbReference type="SUPFAM" id="SSF56059">
    <property type="entry name" value="Glutathione synthetase ATP-binding domain-like"/>
    <property type="match status" value="1"/>
</dbReference>
<keyword evidence="10" id="KW-0464">Manganese</keyword>
<dbReference type="SUPFAM" id="SSF51246">
    <property type="entry name" value="Rudiment single hybrid motif"/>
    <property type="match status" value="1"/>
</dbReference>
<evidence type="ECO:0000256" key="14">
    <source>
        <dbReference type="HAMAP-Rule" id="MF_00138"/>
    </source>
</evidence>
<dbReference type="InterPro" id="IPR013815">
    <property type="entry name" value="ATP_grasp_subdomain_1"/>
</dbReference>
<dbReference type="GO" id="GO:0005524">
    <property type="term" value="F:ATP binding"/>
    <property type="evidence" value="ECO:0007669"/>
    <property type="project" value="UniProtKB-UniRule"/>
</dbReference>
<evidence type="ECO:0000256" key="16">
    <source>
        <dbReference type="SAM" id="MobiDB-lite"/>
    </source>
</evidence>
<keyword evidence="5 14" id="KW-0436">Ligase</keyword>
<dbReference type="NCBIfam" id="TIGR00877">
    <property type="entry name" value="purD"/>
    <property type="match status" value="1"/>
</dbReference>
<dbReference type="EC" id="6.3.4.13" evidence="4 14"/>
<evidence type="ECO:0000256" key="6">
    <source>
        <dbReference type="ARBA" id="ARBA00022723"/>
    </source>
</evidence>
<reference evidence="18 19" key="6">
    <citation type="journal article" date="2011" name="Appl. Environ. Microbiol.">
        <title>Involvement of the azorhizobial chromosome partition gene (parA) in the onset of bacteroid differentiation during Sesbania rostrata stem nodule development.</title>
        <authorList>
            <person name="Liu CT."/>
            <person name="Lee KB."/>
            <person name="Wang YS."/>
            <person name="Peng MH."/>
            <person name="Lee KT."/>
            <person name="Suzuki S."/>
            <person name="Suzuki T."/>
            <person name="Oyaizu H."/>
        </authorList>
    </citation>
    <scope>NUCLEOTIDE SEQUENCE [LARGE SCALE GENOMIC DNA]</scope>
    <source>
        <strain evidence="19">ATCC 43989 / DSM 5975 / JCM 20966 / LMG 6465 / NBRC 14845 / NCIMB 13405 / ORS 571</strain>
    </source>
</reference>
<evidence type="ECO:0000313" key="19">
    <source>
        <dbReference type="Proteomes" id="UP000000270"/>
    </source>
</evidence>
<evidence type="ECO:0000256" key="10">
    <source>
        <dbReference type="ARBA" id="ARBA00023211"/>
    </source>
</evidence>
<dbReference type="GO" id="GO:0009113">
    <property type="term" value="P:purine nucleobase biosynthetic process"/>
    <property type="evidence" value="ECO:0007669"/>
    <property type="project" value="InterPro"/>
</dbReference>
<dbReference type="FunFam" id="3.90.600.10:FF:000001">
    <property type="entry name" value="Trifunctional purine biosynthetic protein adenosine-3"/>
    <property type="match status" value="1"/>
</dbReference>
<name>A8I6B2_AZOC5</name>
<dbReference type="InterPro" id="IPR037123">
    <property type="entry name" value="PRibGlycinamide_synth_C_sf"/>
</dbReference>
<dbReference type="Pfam" id="PF02843">
    <property type="entry name" value="GARS_C"/>
    <property type="match status" value="1"/>
</dbReference>
<keyword evidence="9 15" id="KW-0067">ATP-binding</keyword>
<comment type="similarity">
    <text evidence="11 14">Belongs to the GARS family.</text>
</comment>
<dbReference type="PANTHER" id="PTHR43472">
    <property type="entry name" value="PHOSPHORIBOSYLAMINE--GLYCINE LIGASE"/>
    <property type="match status" value="1"/>
</dbReference>
<evidence type="ECO:0000256" key="1">
    <source>
        <dbReference type="ARBA" id="ARBA00001936"/>
    </source>
</evidence>
<dbReference type="InterPro" id="IPR020562">
    <property type="entry name" value="PRibGlycinamide_synth_N"/>
</dbReference>
<dbReference type="KEGG" id="azc:AZC_2386"/>
<dbReference type="Proteomes" id="UP000000270">
    <property type="component" value="Chromosome"/>
</dbReference>
<dbReference type="Gene3D" id="3.40.50.20">
    <property type="match status" value="1"/>
</dbReference>
<sequence length="444" mass="46806">MRRAQCPTPCSRPLDPIAKPKRGNSPMNVLLLGSGGREHALAWKLAQSPDMGQFYALPGNPGISDFAEAIEGIALSAHDTLVRWCKDHAIELVIVGPEAPLVAGLVDRLAEAGIAAFGPTAAAARLEGSKLFTKELCRANGIPTAAFARFTKAEAAWAYVTAEGAPIVIKADGLMAGKGVVVAQTVEEAISAIDQVFAAGGQEVLIEEFMEGEEASLFCLVDGETVVPFGSAQDHKRAFDGDLGPNTGGMGAYSPAPVLTPELEKRAIDEIVIPTAKAMAAAGTPYRGVLYAGLMLTSTGPKLVEYNCRFGDPECQVLMPRYTGDLLETLNAVAHGRLSQVKVSWSDDAAITVVYASRGYPGAHQTGSEIKGIEAAAALPDVLVFQAGTKKNGARLLSNGGRVLNVTATGKTLKDARDRAYEAAGLIDWPDGFHRNDIGWRALR</sequence>
<feature type="domain" description="ATP-grasp" evidence="17">
    <location>
        <begin position="134"/>
        <end position="335"/>
    </location>
</feature>
<evidence type="ECO:0000256" key="3">
    <source>
        <dbReference type="ARBA" id="ARBA00005174"/>
    </source>
</evidence>
<dbReference type="AlphaFoldDB" id="A8I6B2"/>
<comment type="cofactor">
    <cofactor evidence="2">
        <name>Mg(2+)</name>
        <dbReference type="ChEBI" id="CHEBI:18420"/>
    </cofactor>
</comment>
<dbReference type="InterPro" id="IPR011054">
    <property type="entry name" value="Rudment_hybrid_motif"/>
</dbReference>
<dbReference type="SMART" id="SM01209">
    <property type="entry name" value="GARS_A"/>
    <property type="match status" value="1"/>
</dbReference>
<feature type="region of interest" description="Disordered" evidence="16">
    <location>
        <begin position="1"/>
        <end position="22"/>
    </location>
</feature>
<dbReference type="GO" id="GO:0046872">
    <property type="term" value="F:metal ion binding"/>
    <property type="evidence" value="ECO:0007669"/>
    <property type="project" value="UniProtKB-KW"/>
</dbReference>
<reference evidence="18 19" key="4">
    <citation type="journal article" date="2009" name="Appl. Environ. Microbiol.">
        <title>Comparative genome-wide transcriptional profiling of Azorhizobium caulinodans ORS571 grown under free-living and symbiotic conditions.</title>
        <authorList>
            <person name="Tsukada S."/>
            <person name="Aono T."/>
            <person name="Akiba N."/>
            <person name="Lee KB."/>
            <person name="Liu CT."/>
            <person name="Toyazaki H."/>
            <person name="Oyaizu H."/>
        </authorList>
    </citation>
    <scope>NUCLEOTIDE SEQUENCE [LARGE SCALE GENOMIC DNA]</scope>
    <source>
        <strain evidence="19">ATCC 43989 / DSM 5975 / JCM 20966 / LMG 6465 / NBRC 14845 / NCIMB 13405 / ORS 571</strain>
    </source>
</reference>
<dbReference type="HAMAP" id="MF_00138">
    <property type="entry name" value="GARS"/>
    <property type="match status" value="1"/>
</dbReference>
<dbReference type="InterPro" id="IPR000115">
    <property type="entry name" value="PRibGlycinamide_synth"/>
</dbReference>
<comment type="cofactor">
    <cofactor evidence="1">
        <name>Mn(2+)</name>
        <dbReference type="ChEBI" id="CHEBI:29035"/>
    </cofactor>
</comment>
<dbReference type="UniPathway" id="UPA00074">
    <property type="reaction ID" value="UER00125"/>
</dbReference>
<evidence type="ECO:0000256" key="15">
    <source>
        <dbReference type="PROSITE-ProRule" id="PRU00409"/>
    </source>
</evidence>
<proteinExistence type="inferred from homology"/>
<dbReference type="Gene3D" id="3.90.600.10">
    <property type="entry name" value="Phosphoribosylglycinamide synthetase, C-terminal domain"/>
    <property type="match status" value="1"/>
</dbReference>
<dbReference type="Gene3D" id="3.30.1490.20">
    <property type="entry name" value="ATP-grasp fold, A domain"/>
    <property type="match status" value="1"/>
</dbReference>
<dbReference type="InterPro" id="IPR020560">
    <property type="entry name" value="PRibGlycinamide_synth_C-dom"/>
</dbReference>
<reference evidence="18 19" key="5">
    <citation type="journal article" date="2010" name="Appl. Environ. Microbiol.">
        <title>phrR-like gene praR of Azorhizobium caulinodans ORS571 is essential for symbiosis with Sesbania rostrata and is involved in expression of reb genes.</title>
        <authorList>
            <person name="Akiba N."/>
            <person name="Aono T."/>
            <person name="Toyazaki H."/>
            <person name="Sato S."/>
            <person name="Oyaizu H."/>
        </authorList>
    </citation>
    <scope>NUCLEOTIDE SEQUENCE [LARGE SCALE GENOMIC DNA]</scope>
    <source>
        <strain evidence="19">ATCC 43989 / DSM 5975 / JCM 20966 / LMG 6465 / NBRC 14845 / NCIMB 13405 / ORS 571</strain>
    </source>
</reference>
<dbReference type="GO" id="GO:0006189">
    <property type="term" value="P:'de novo' IMP biosynthetic process"/>
    <property type="evidence" value="ECO:0007669"/>
    <property type="project" value="UniProtKB-UniRule"/>
</dbReference>
<dbReference type="SMART" id="SM01210">
    <property type="entry name" value="GARS_C"/>
    <property type="match status" value="1"/>
</dbReference>
<evidence type="ECO:0000256" key="12">
    <source>
        <dbReference type="ARBA" id="ARBA00042242"/>
    </source>
</evidence>
<dbReference type="HOGENOM" id="CLU_027420_3_1_5"/>
<dbReference type="GO" id="GO:0004637">
    <property type="term" value="F:phosphoribosylamine-glycine ligase activity"/>
    <property type="evidence" value="ECO:0007669"/>
    <property type="project" value="UniProtKB-UniRule"/>
</dbReference>
<gene>
    <name evidence="14" type="primary">purD</name>
    <name evidence="18" type="ordered locus">AZC_2386</name>
</gene>
<accession>A8I6B2</accession>
<reference evidence="18 19" key="1">
    <citation type="journal article" date="2007" name="Appl. Environ. Microbiol.">
        <title>Rhizobial factors required for stem nodule maturation and maintenance in Sesbania rostrata-Azorhizobium caulinodans ORS571 symbiosis.</title>
        <authorList>
            <person name="Suzuki S."/>
            <person name="Aono T."/>
            <person name="Lee KB."/>
            <person name="Suzuki T."/>
            <person name="Liu CT."/>
            <person name="Miwa H."/>
            <person name="Wakao S."/>
            <person name="Iki T."/>
            <person name="Oyaizu H."/>
        </authorList>
    </citation>
    <scope>NUCLEOTIDE SEQUENCE [LARGE SCALE GENOMIC DNA]</scope>
    <source>
        <strain evidence="19">ATCC 43989 / DSM 5975 / JCM 20966 / LMG 6465 / NBRC 14845 / NCIMB 13405 / ORS 571</strain>
    </source>
</reference>
<dbReference type="FunFam" id="3.30.470.20:FF:000018">
    <property type="entry name" value="Trifunctional purine biosynthetic protein adenosine-3"/>
    <property type="match status" value="1"/>
</dbReference>
<keyword evidence="8 14" id="KW-0658">Purine biosynthesis</keyword>
<evidence type="ECO:0000256" key="9">
    <source>
        <dbReference type="ARBA" id="ARBA00022840"/>
    </source>
</evidence>
<dbReference type="Gene3D" id="3.30.470.20">
    <property type="entry name" value="ATP-grasp fold, B domain"/>
    <property type="match status" value="1"/>
</dbReference>
<dbReference type="InterPro" id="IPR020561">
    <property type="entry name" value="PRibGlycinamid_synth_ATP-grasp"/>
</dbReference>
<evidence type="ECO:0000256" key="2">
    <source>
        <dbReference type="ARBA" id="ARBA00001946"/>
    </source>
</evidence>
<dbReference type="STRING" id="438753.AZC_2386"/>
<reference evidence="18 19" key="3">
    <citation type="journal article" date="2008" name="BMC Genomics">
        <title>The genome of the versatile nitrogen fixer Azorhizobium caulinodans ORS571.</title>
        <authorList>
            <person name="Lee KB."/>
            <person name="Backer P.D."/>
            <person name="Aono T."/>
            <person name="Liu CT."/>
            <person name="Suzuki S."/>
            <person name="Suzuki T."/>
            <person name="Kaneko T."/>
            <person name="Yamada M."/>
            <person name="Tabata S."/>
            <person name="Kupfer D.M."/>
            <person name="Najar F.Z."/>
            <person name="Wiley G.B."/>
            <person name="Roe B."/>
            <person name="Binnewies T.T."/>
            <person name="Ussery D.W."/>
            <person name="D'Haeze W."/>
            <person name="Herder J.D."/>
            <person name="Gevers D."/>
            <person name="Vereecke D."/>
            <person name="Holsters M."/>
            <person name="Oyaizu H."/>
        </authorList>
    </citation>
    <scope>NUCLEOTIDE SEQUENCE [LARGE SCALE GENOMIC DNA]</scope>
    <source>
        <strain evidence="19">ATCC 43989 / DSM 5975 / JCM 20966 / LMG 6465 / NBRC 14845 / NCIMB 13405 / ORS 571</strain>
    </source>
</reference>